<keyword evidence="4" id="KW-1185">Reference proteome</keyword>
<proteinExistence type="predicted"/>
<organism evidence="3 4">
    <name type="scientific">Acerihabitans arboris</name>
    <dbReference type="NCBI Taxonomy" id="2691583"/>
    <lineage>
        <taxon>Bacteria</taxon>
        <taxon>Pseudomonadati</taxon>
        <taxon>Pseudomonadota</taxon>
        <taxon>Gammaproteobacteria</taxon>
        <taxon>Enterobacterales</taxon>
        <taxon>Pectobacteriaceae</taxon>
        <taxon>Acerihabitans</taxon>
    </lineage>
</organism>
<dbReference type="Pfam" id="PF00487">
    <property type="entry name" value="FA_desaturase"/>
    <property type="match status" value="1"/>
</dbReference>
<keyword evidence="1" id="KW-1133">Transmembrane helix</keyword>
<comment type="caution">
    <text evidence="3">The sequence shown here is derived from an EMBL/GenBank/DDBJ whole genome shotgun (WGS) entry which is preliminary data.</text>
</comment>
<name>A0A845SQR8_9GAMM</name>
<keyword evidence="1" id="KW-0472">Membrane</keyword>
<gene>
    <name evidence="3" type="ORF">GRH90_19635</name>
</gene>
<dbReference type="EMBL" id="WUBS01000015">
    <property type="protein sequence ID" value="NDL64948.1"/>
    <property type="molecule type" value="Genomic_DNA"/>
</dbReference>
<reference evidence="3 4" key="2">
    <citation type="submission" date="2020-02" db="EMBL/GenBank/DDBJ databases">
        <title>The new genus of Enterobacteriales.</title>
        <authorList>
            <person name="Kim I.S."/>
        </authorList>
    </citation>
    <scope>NUCLEOTIDE SEQUENCE [LARGE SCALE GENOMIC DNA]</scope>
    <source>
        <strain evidence="3 4">SAP-6</strain>
    </source>
</reference>
<keyword evidence="1" id="KW-0812">Transmembrane</keyword>
<reference evidence="3 4" key="1">
    <citation type="submission" date="2019-12" db="EMBL/GenBank/DDBJ databases">
        <authorList>
            <person name="Lee S.D."/>
        </authorList>
    </citation>
    <scope>NUCLEOTIDE SEQUENCE [LARGE SCALE GENOMIC DNA]</scope>
    <source>
        <strain evidence="3 4">SAP-6</strain>
    </source>
</reference>
<evidence type="ECO:0000313" key="4">
    <source>
        <dbReference type="Proteomes" id="UP000461443"/>
    </source>
</evidence>
<feature type="domain" description="Fatty acid desaturase" evidence="2">
    <location>
        <begin position="59"/>
        <end position="289"/>
    </location>
</feature>
<protein>
    <submittedName>
        <fullName evidence="3">Fatty acid desaturase</fullName>
    </submittedName>
</protein>
<feature type="transmembrane region" description="Helical" evidence="1">
    <location>
        <begin position="199"/>
        <end position="222"/>
    </location>
</feature>
<feature type="transmembrane region" description="Helical" evidence="1">
    <location>
        <begin position="33"/>
        <end position="53"/>
    </location>
</feature>
<dbReference type="AlphaFoldDB" id="A0A845SQR8"/>
<evidence type="ECO:0000313" key="3">
    <source>
        <dbReference type="EMBL" id="NDL64948.1"/>
    </source>
</evidence>
<sequence>MPMPDRKSAQYLHDGQRARIKQLASTRLWRWELPTWGLILFIYAGWFATVGYWTALGPWIGTPLLIWFTTWYMSLQHELIHGHPTRLPWLNRLFGLPPLAVWYPYGLYRDSHLRHHRDDRLTDPDEDPEGYYFSAERWRGFSPLRRRLARWHNTFAGRLLIGPALDIYRALRGMAFSVAGGDRRAIGMWLTHGALLAALLYWVALSGLSVGYFLLAISYPALAMTKIRSFMEHRAAREPEARSVINEAAWPWRLLFLNLNYHLVHHDLPTVPWYVLRRVYLADRDAYQRRAGGFVVRGYAEWLGEYAFRPAEVEVHPSSLTDRRLSEASGPVHADFTTDVRYQSR</sequence>
<accession>A0A845SQR8</accession>
<dbReference type="GO" id="GO:0006629">
    <property type="term" value="P:lipid metabolic process"/>
    <property type="evidence" value="ECO:0007669"/>
    <property type="project" value="InterPro"/>
</dbReference>
<dbReference type="CDD" id="cd03509">
    <property type="entry name" value="DesA_FADS-like"/>
    <property type="match status" value="1"/>
</dbReference>
<dbReference type="RefSeq" id="WP_162367655.1">
    <property type="nucleotide sequence ID" value="NZ_WUBS01000015.1"/>
</dbReference>
<dbReference type="InterPro" id="IPR005804">
    <property type="entry name" value="FA_desaturase_dom"/>
</dbReference>
<evidence type="ECO:0000259" key="2">
    <source>
        <dbReference type="Pfam" id="PF00487"/>
    </source>
</evidence>
<feature type="transmembrane region" description="Helical" evidence="1">
    <location>
        <begin position="59"/>
        <end position="75"/>
    </location>
</feature>
<evidence type="ECO:0000256" key="1">
    <source>
        <dbReference type="SAM" id="Phobius"/>
    </source>
</evidence>
<dbReference type="Proteomes" id="UP000461443">
    <property type="component" value="Unassembled WGS sequence"/>
</dbReference>